<accession>A0A229SKR7</accession>
<name>A0A229SKR7_9PSEU</name>
<dbReference type="Proteomes" id="UP000215199">
    <property type="component" value="Unassembled WGS sequence"/>
</dbReference>
<reference evidence="2" key="1">
    <citation type="submission" date="2017-07" db="EMBL/GenBank/DDBJ databases">
        <title>Comparative genome mining reveals phylogenetic distribution patterns of secondary metabolites in Amycolatopsis.</title>
        <authorList>
            <person name="Adamek M."/>
            <person name="Alanjary M."/>
            <person name="Sales-Ortells H."/>
            <person name="Goodfellow M."/>
            <person name="Bull A.T."/>
            <person name="Kalinowski J."/>
            <person name="Ziemert N."/>
        </authorList>
    </citation>
    <scope>NUCLEOTIDE SEQUENCE [LARGE SCALE GENOMIC DNA]</scope>
    <source>
        <strain evidence="2">H5</strain>
    </source>
</reference>
<protein>
    <recommendedName>
        <fullName evidence="3">Rv3651-like N-terminal domain-containing protein</fullName>
    </recommendedName>
</protein>
<comment type="caution">
    <text evidence="1">The sequence shown here is derived from an EMBL/GenBank/DDBJ whole genome shotgun (WGS) entry which is preliminary data.</text>
</comment>
<dbReference type="AlphaFoldDB" id="A0A229SKR7"/>
<proteinExistence type="predicted"/>
<dbReference type="EMBL" id="NMUL01000080">
    <property type="protein sequence ID" value="OXM59532.1"/>
    <property type="molecule type" value="Genomic_DNA"/>
</dbReference>
<gene>
    <name evidence="1" type="ORF">CF165_47180</name>
</gene>
<evidence type="ECO:0008006" key="3">
    <source>
        <dbReference type="Google" id="ProtNLM"/>
    </source>
</evidence>
<evidence type="ECO:0000313" key="2">
    <source>
        <dbReference type="Proteomes" id="UP000215199"/>
    </source>
</evidence>
<evidence type="ECO:0000313" key="1">
    <source>
        <dbReference type="EMBL" id="OXM59532.1"/>
    </source>
</evidence>
<organism evidence="1 2">
    <name type="scientific">Amycolatopsis vastitatis</name>
    <dbReference type="NCBI Taxonomy" id="1905142"/>
    <lineage>
        <taxon>Bacteria</taxon>
        <taxon>Bacillati</taxon>
        <taxon>Actinomycetota</taxon>
        <taxon>Actinomycetes</taxon>
        <taxon>Pseudonocardiales</taxon>
        <taxon>Pseudonocardiaceae</taxon>
        <taxon>Amycolatopsis</taxon>
    </lineage>
</organism>
<keyword evidence="2" id="KW-1185">Reference proteome</keyword>
<dbReference type="RefSeq" id="WP_093954137.1">
    <property type="nucleotide sequence ID" value="NZ_NMUL01000080.1"/>
</dbReference>
<sequence length="361" mass="39615">MSMTASSKGTRHAGQWLALDEDGMLYAIGETLYTGVSINHAGAIAKRVVAPLIDQARKDHREQRATRRYGEDAYQVWVKPALGGRDGALIGILACYVPAGEPFPSTPAIATWEWEEPPAGSGQPLRHWWGEDAPRLYGVEPPSDDWHGGESGRDPYRFMDGILTEDFRVATTAIMQDFRDAEINSPLIKFMEQLHVASGTRQGVRAVGRKKGENFYAGFSMRVDLSTLHKALPGPLLRQLGAYAAIITDPLVIIDTVHDAVVMTSDDYPKIDVPVPANSSLRSMIHPEQVTAVIALLHDAAARPGKRCEPVEAGLRTAIGAWRWFRFHAVGISDSATPDNQFVMCRLESIDRLNSDGMDTA</sequence>
<dbReference type="OrthoDB" id="3610272at2"/>